<dbReference type="GO" id="GO:0034715">
    <property type="term" value="C:pICln-Sm protein complex"/>
    <property type="evidence" value="ECO:0007669"/>
    <property type="project" value="InterPro"/>
</dbReference>
<dbReference type="GO" id="GO:0006884">
    <property type="term" value="P:cell volume homeostasis"/>
    <property type="evidence" value="ECO:0007669"/>
    <property type="project" value="InterPro"/>
</dbReference>
<dbReference type="Gene3D" id="2.30.29.30">
    <property type="entry name" value="Pleckstrin-homology domain (PH domain)/Phosphotyrosine-binding domain (PTB)"/>
    <property type="match status" value="1"/>
</dbReference>
<feature type="region of interest" description="Disordered" evidence="6">
    <location>
        <begin position="93"/>
        <end position="115"/>
    </location>
</feature>
<reference evidence="7" key="1">
    <citation type="journal article" date="2020" name="Fungal Divers.">
        <title>Resolving the Mortierellaceae phylogeny through synthesis of multi-gene phylogenetics and phylogenomics.</title>
        <authorList>
            <person name="Vandepol N."/>
            <person name="Liber J."/>
            <person name="Desiro A."/>
            <person name="Na H."/>
            <person name="Kennedy M."/>
            <person name="Barry K."/>
            <person name="Grigoriev I.V."/>
            <person name="Miller A.N."/>
            <person name="O'Donnell K."/>
            <person name="Stajich J.E."/>
            <person name="Bonito G."/>
        </authorList>
    </citation>
    <scope>NUCLEOTIDE SEQUENCE</scope>
    <source>
        <strain evidence="7">CK1249</strain>
    </source>
</reference>
<keyword evidence="8" id="KW-1185">Reference proteome</keyword>
<dbReference type="PANTHER" id="PTHR21399:SF0">
    <property type="entry name" value="METHYLOSOME SUBUNIT PICLN"/>
    <property type="match status" value="1"/>
</dbReference>
<evidence type="ECO:0008006" key="9">
    <source>
        <dbReference type="Google" id="ProtNLM"/>
    </source>
</evidence>
<dbReference type="GO" id="GO:0005829">
    <property type="term" value="C:cytosol"/>
    <property type="evidence" value="ECO:0007669"/>
    <property type="project" value="InterPro"/>
</dbReference>
<dbReference type="GO" id="GO:0034709">
    <property type="term" value="C:methylosome"/>
    <property type="evidence" value="ECO:0007669"/>
    <property type="project" value="InterPro"/>
</dbReference>
<dbReference type="InterPro" id="IPR011993">
    <property type="entry name" value="PH-like_dom_sf"/>
</dbReference>
<dbReference type="AlphaFoldDB" id="A0A9P6M7A9"/>
<evidence type="ECO:0000256" key="6">
    <source>
        <dbReference type="SAM" id="MobiDB-lite"/>
    </source>
</evidence>
<dbReference type="InterPro" id="IPR039924">
    <property type="entry name" value="ICln/Lot5/Saf5"/>
</dbReference>
<organism evidence="7 8">
    <name type="scientific">Mortierella alpina</name>
    <name type="common">Oleaginous fungus</name>
    <name type="synonym">Mortierella renispora</name>
    <dbReference type="NCBI Taxonomy" id="64518"/>
    <lineage>
        <taxon>Eukaryota</taxon>
        <taxon>Fungi</taxon>
        <taxon>Fungi incertae sedis</taxon>
        <taxon>Mucoromycota</taxon>
        <taxon>Mortierellomycotina</taxon>
        <taxon>Mortierellomycetes</taxon>
        <taxon>Mortierellales</taxon>
        <taxon>Mortierellaceae</taxon>
        <taxon>Mortierella</taxon>
    </lineage>
</organism>
<dbReference type="PANTHER" id="PTHR21399">
    <property type="entry name" value="CHLORIDE CONDUCTANCE REGULATORY PROTEIN ICLN"/>
    <property type="match status" value="1"/>
</dbReference>
<evidence type="ECO:0000256" key="5">
    <source>
        <dbReference type="ARBA" id="ARBA00023242"/>
    </source>
</evidence>
<evidence type="ECO:0000256" key="4">
    <source>
        <dbReference type="ARBA" id="ARBA00022490"/>
    </source>
</evidence>
<evidence type="ECO:0000313" key="7">
    <source>
        <dbReference type="EMBL" id="KAF9968557.1"/>
    </source>
</evidence>
<evidence type="ECO:0000313" key="8">
    <source>
        <dbReference type="Proteomes" id="UP000738359"/>
    </source>
</evidence>
<dbReference type="OrthoDB" id="19714at2759"/>
<feature type="compositionally biased region" description="Acidic residues" evidence="6">
    <location>
        <begin position="282"/>
        <end position="296"/>
    </location>
</feature>
<feature type="compositionally biased region" description="Low complexity" evidence="6">
    <location>
        <begin position="197"/>
        <end position="218"/>
    </location>
</feature>
<dbReference type="GO" id="GO:0045292">
    <property type="term" value="P:mRNA cis splicing, via spliceosome"/>
    <property type="evidence" value="ECO:0007669"/>
    <property type="project" value="TreeGrafter"/>
</dbReference>
<protein>
    <recommendedName>
        <fullName evidence="9">Regulator of volume decrease after cellular swelling-domain-containing protein</fullName>
    </recommendedName>
</protein>
<name>A0A9P6M7A9_MORAP</name>
<dbReference type="Pfam" id="PF03517">
    <property type="entry name" value="Voldacs"/>
    <property type="match status" value="1"/>
</dbReference>
<dbReference type="EMBL" id="JAAAHY010000016">
    <property type="protein sequence ID" value="KAF9968557.1"/>
    <property type="molecule type" value="Genomic_DNA"/>
</dbReference>
<dbReference type="PRINTS" id="PR01348">
    <property type="entry name" value="ICLNCHANNEL"/>
</dbReference>
<keyword evidence="5" id="KW-0539">Nucleus</keyword>
<dbReference type="InterPro" id="IPR003521">
    <property type="entry name" value="ICln"/>
</dbReference>
<dbReference type="Proteomes" id="UP000738359">
    <property type="component" value="Unassembled WGS sequence"/>
</dbReference>
<sequence>MTITIIRQAPSSAEVRIRYTQENVTLHVTPVSSLIQNPGTLYIADESLYFFSTVSNTGFSIPYPSIIIHAIARESHVGPSIYCQLEGSLASSEPAASNGQAAKGEGEAEDDDDDEEPVLELSFVPTDVSSLDTIYENLSYCASLHQDEDAEDYNMDEDDIYQDDEEDHQELYANADIQGGYVPKSNTATSVGVAPNSSLLSSSSSSSTTGAGAVGASAEEAEQMPAIDLQSGEWYTGNPESDAKFELSEQGQVIVNQWHQNQKSGGDEEGQQVQGKRIRQEEGEEDQSMDDVEGDGESQANGEEAYTEEQQQEARSKMWRAF</sequence>
<feature type="compositionally biased region" description="Polar residues" evidence="6">
    <location>
        <begin position="249"/>
        <end position="264"/>
    </location>
</feature>
<proteinExistence type="inferred from homology"/>
<evidence type="ECO:0000256" key="1">
    <source>
        <dbReference type="ARBA" id="ARBA00004123"/>
    </source>
</evidence>
<comment type="subcellular location">
    <subcellularLocation>
        <location evidence="2">Cytoplasm</location>
    </subcellularLocation>
    <subcellularLocation>
        <location evidence="1">Nucleus</location>
    </subcellularLocation>
</comment>
<evidence type="ECO:0000256" key="3">
    <source>
        <dbReference type="ARBA" id="ARBA00007054"/>
    </source>
</evidence>
<dbReference type="GO" id="GO:0006821">
    <property type="term" value="P:chloride transport"/>
    <property type="evidence" value="ECO:0007669"/>
    <property type="project" value="InterPro"/>
</dbReference>
<accession>A0A9P6M7A9</accession>
<evidence type="ECO:0000256" key="2">
    <source>
        <dbReference type="ARBA" id="ARBA00004496"/>
    </source>
</evidence>
<dbReference type="GO" id="GO:0005886">
    <property type="term" value="C:plasma membrane"/>
    <property type="evidence" value="ECO:0007669"/>
    <property type="project" value="InterPro"/>
</dbReference>
<keyword evidence="4" id="KW-0963">Cytoplasm</keyword>
<comment type="caution">
    <text evidence="7">The sequence shown here is derived from an EMBL/GenBank/DDBJ whole genome shotgun (WGS) entry which is preliminary data.</text>
</comment>
<feature type="region of interest" description="Disordered" evidence="6">
    <location>
        <begin position="196"/>
        <end position="322"/>
    </location>
</feature>
<dbReference type="GO" id="GO:0000387">
    <property type="term" value="P:spliceosomal snRNP assembly"/>
    <property type="evidence" value="ECO:0007669"/>
    <property type="project" value="InterPro"/>
</dbReference>
<gene>
    <name evidence="7" type="ORF">BGZ70_002461</name>
</gene>
<comment type="similarity">
    <text evidence="3">Belongs to the pICln (TC 1.A.47) family.</text>
</comment>
<dbReference type="GO" id="GO:0005681">
    <property type="term" value="C:spliceosomal complex"/>
    <property type="evidence" value="ECO:0007669"/>
    <property type="project" value="TreeGrafter"/>
</dbReference>